<comment type="caution">
    <text evidence="3">The sequence shown here is derived from an EMBL/GenBank/DDBJ whole genome shotgun (WGS) entry which is preliminary data.</text>
</comment>
<protein>
    <submittedName>
        <fullName evidence="3">Uncharacterized protein</fullName>
    </submittedName>
</protein>
<reference evidence="3 4" key="1">
    <citation type="submission" date="2019-11" db="EMBL/GenBank/DDBJ databases">
        <authorList>
            <person name="Yuan L."/>
        </authorList>
    </citation>
    <scope>NUCLEOTIDE SEQUENCE [LARGE SCALE GENOMIC DNA]</scope>
    <source>
        <strain evidence="3 4">TRM43335</strain>
    </source>
</reference>
<feature type="compositionally biased region" description="Basic and acidic residues" evidence="2">
    <location>
        <begin position="14"/>
        <end position="24"/>
    </location>
</feature>
<gene>
    <name evidence="3" type="ORF">F0L17_14240</name>
</gene>
<feature type="region of interest" description="Disordered" evidence="2">
    <location>
        <begin position="1"/>
        <end position="24"/>
    </location>
</feature>
<dbReference type="RefSeq" id="WP_155071367.1">
    <property type="nucleotide sequence ID" value="NZ_WIXO01000001.1"/>
</dbReference>
<keyword evidence="4" id="KW-1185">Reference proteome</keyword>
<evidence type="ECO:0000313" key="4">
    <source>
        <dbReference type="Proteomes" id="UP000473014"/>
    </source>
</evidence>
<organism evidence="3 4">
    <name type="scientific">Streptomyces taklimakanensis</name>
    <dbReference type="NCBI Taxonomy" id="2569853"/>
    <lineage>
        <taxon>Bacteria</taxon>
        <taxon>Bacillati</taxon>
        <taxon>Actinomycetota</taxon>
        <taxon>Actinomycetes</taxon>
        <taxon>Kitasatosporales</taxon>
        <taxon>Streptomycetaceae</taxon>
        <taxon>Streptomyces</taxon>
    </lineage>
</organism>
<feature type="coiled-coil region" evidence="1">
    <location>
        <begin position="32"/>
        <end position="87"/>
    </location>
</feature>
<evidence type="ECO:0000256" key="1">
    <source>
        <dbReference type="SAM" id="Coils"/>
    </source>
</evidence>
<sequence length="127" mass="14202">MSIDNPTPTALSPKRTEESVREPLAAERLAEVERLRAERDAAYADAEFAEKSRDRWRTAALEAERERDEARARVAELEQHTTTARAETLREAADVAAQWISDCQNCAVELEVAAEFRRMAAEAGGSR</sequence>
<feature type="compositionally biased region" description="Polar residues" evidence="2">
    <location>
        <begin position="1"/>
        <end position="10"/>
    </location>
</feature>
<dbReference type="Proteomes" id="UP000473014">
    <property type="component" value="Unassembled WGS sequence"/>
</dbReference>
<dbReference type="EMBL" id="WIXO01000001">
    <property type="protein sequence ID" value="MTE20247.1"/>
    <property type="molecule type" value="Genomic_DNA"/>
</dbReference>
<evidence type="ECO:0000256" key="2">
    <source>
        <dbReference type="SAM" id="MobiDB-lite"/>
    </source>
</evidence>
<name>A0A6G2BD99_9ACTN</name>
<evidence type="ECO:0000313" key="3">
    <source>
        <dbReference type="EMBL" id="MTE20247.1"/>
    </source>
</evidence>
<keyword evidence="1" id="KW-0175">Coiled coil</keyword>
<accession>A0A6G2BD99</accession>
<dbReference type="AlphaFoldDB" id="A0A6G2BD99"/>
<proteinExistence type="predicted"/>